<name>A0A2J0SLS7_STEMA</name>
<reference evidence="1" key="2">
    <citation type="journal article" date="2020" name="Front. Microbiol.">
        <title>Genetic Variants of the DSF Quorum Sensing System in Stenotrophomonas maltophilia Influence Virulence and Resistance Phenotypes Among Genotypically Diverse Clinical Isolates.</title>
        <authorList>
            <person name="Yero D."/>
            <person name="Huedo P."/>
            <person name="Conchillo-Sole O."/>
            <person name="Martinez-Servat S."/>
            <person name="Mamat U."/>
            <person name="Coves X."/>
            <person name="Llanas F."/>
            <person name="Roca I."/>
            <person name="Vila J."/>
            <person name="Schaible U.E."/>
            <person name="Daura X."/>
            <person name="Gibert I."/>
        </authorList>
    </citation>
    <scope>NUCLEOTIDE SEQUENCE</scope>
    <source>
        <strain evidence="1">OG156</strain>
    </source>
</reference>
<sequence length="409" mass="45365">MGPIALFDKSFLHGLNVDEAVLFDHFFLSVICPIFFVETLADLGKEMKKGRTAEQVVGSIAFRTPEMHGTLNVYHGTLVSQNLLGAKVAMTGQIIPPGPIPVSINGEHSVRYKPSPEAQAMQRWQDSNFEAAEREYARVWRAQLGRTDLKEVAKRALAYGIDFSKVKSLADAKNAADSVILSLPEAAQLSLAIEKFNLSQTIVPHVWRRWHATGQRALASFAPYAAFVLSIDVFFEIALATGKISADRASNINDVAYLYYLPFCMLFVSSDRLHRECAPLFMRKNQEFVWGIDLKADLGANDASLKSSLSSDQRMRGLMALDVAPIDGGLTSELYRRHLSPPKQHNSMPAPVLDDDASKKLLEKVERISSAPASAAAMRIDEENISSMVLERMISRRRGSWLQVPDSKD</sequence>
<protein>
    <submittedName>
        <fullName evidence="1">Uncharacterized protein</fullName>
    </submittedName>
</protein>
<accession>A0A2J0SLS7</accession>
<dbReference type="EMBL" id="RAUE01000011">
    <property type="protein sequence ID" value="MBA0310650.1"/>
    <property type="molecule type" value="Genomic_DNA"/>
</dbReference>
<dbReference type="RefSeq" id="WP_049431595.1">
    <property type="nucleotide sequence ID" value="NZ_JAXAYV010000067.1"/>
</dbReference>
<evidence type="ECO:0000313" key="2">
    <source>
        <dbReference type="Proteomes" id="UP000822271"/>
    </source>
</evidence>
<reference evidence="1" key="1">
    <citation type="submission" date="2018-09" db="EMBL/GenBank/DDBJ databases">
        <authorList>
            <person name="Groschel M."/>
            <person name="Kohl T."/>
            <person name="Conchillo-Sole O."/>
            <person name="Mamat U."/>
            <person name="Yero D."/>
            <person name="Niemann S."/>
            <person name="Daura X."/>
            <person name="Gibert I."/>
        </authorList>
    </citation>
    <scope>NUCLEOTIDE SEQUENCE</scope>
    <source>
        <strain evidence="1">OG156</strain>
    </source>
</reference>
<dbReference type="Proteomes" id="UP000822271">
    <property type="component" value="Unassembled WGS sequence"/>
</dbReference>
<organism evidence="1 2">
    <name type="scientific">Stenotrophomonas maltophilia</name>
    <name type="common">Pseudomonas maltophilia</name>
    <name type="synonym">Xanthomonas maltophilia</name>
    <dbReference type="NCBI Taxonomy" id="40324"/>
    <lineage>
        <taxon>Bacteria</taxon>
        <taxon>Pseudomonadati</taxon>
        <taxon>Pseudomonadota</taxon>
        <taxon>Gammaproteobacteria</taxon>
        <taxon>Lysobacterales</taxon>
        <taxon>Lysobacteraceae</taxon>
        <taxon>Stenotrophomonas</taxon>
        <taxon>Stenotrophomonas maltophilia group</taxon>
    </lineage>
</organism>
<comment type="caution">
    <text evidence="1">The sequence shown here is derived from an EMBL/GenBank/DDBJ whole genome shotgun (WGS) entry which is preliminary data.</text>
</comment>
<evidence type="ECO:0000313" key="1">
    <source>
        <dbReference type="EMBL" id="MBA0310650.1"/>
    </source>
</evidence>
<proteinExistence type="predicted"/>
<gene>
    <name evidence="1" type="ORF">D7Y33_06390</name>
</gene>
<dbReference type="AlphaFoldDB" id="A0A2J0SLS7"/>
<dbReference type="OrthoDB" id="7057521at2"/>